<keyword evidence="4 10" id="KW-0369">Histidine metabolism</keyword>
<dbReference type="GO" id="GO:0019556">
    <property type="term" value="P:L-histidine catabolic process to glutamate and formamide"/>
    <property type="evidence" value="ECO:0007669"/>
    <property type="project" value="UniProtKB-UniPathway"/>
</dbReference>
<dbReference type="InterPro" id="IPR055351">
    <property type="entry name" value="Urocanase"/>
</dbReference>
<dbReference type="InterPro" id="IPR023637">
    <property type="entry name" value="Urocanase-like"/>
</dbReference>
<dbReference type="InterPro" id="IPR036190">
    <property type="entry name" value="Urocanase_sf"/>
</dbReference>
<keyword evidence="5 10" id="KW-0520">NAD</keyword>
<dbReference type="Gene3D" id="3.40.50.10730">
    <property type="entry name" value="Urocanase like domains"/>
    <property type="match status" value="1"/>
</dbReference>
<dbReference type="InterPro" id="IPR023636">
    <property type="entry name" value="Urocanase_CS"/>
</dbReference>
<proteinExistence type="inferred from homology"/>
<evidence type="ECO:0000256" key="5">
    <source>
        <dbReference type="ARBA" id="ARBA00023027"/>
    </source>
</evidence>
<feature type="binding site" evidence="10">
    <location>
        <begin position="176"/>
        <end position="178"/>
    </location>
    <ligand>
        <name>NAD(+)</name>
        <dbReference type="ChEBI" id="CHEBI:57540"/>
    </ligand>
</feature>
<evidence type="ECO:0000256" key="2">
    <source>
        <dbReference type="ARBA" id="ARBA00007578"/>
    </source>
</evidence>
<evidence type="ECO:0000313" key="11">
    <source>
        <dbReference type="EMBL" id="PPK30490.1"/>
    </source>
</evidence>
<dbReference type="Pfam" id="PF01175">
    <property type="entry name" value="Urocanase"/>
    <property type="match status" value="1"/>
</dbReference>
<dbReference type="AlphaFoldDB" id="A0A2S6EZ93"/>
<keyword evidence="10" id="KW-0963">Cytoplasm</keyword>
<reference evidence="11 12" key="1">
    <citation type="submission" date="2018-02" db="EMBL/GenBank/DDBJ databases">
        <title>Draft genome sequences of four Legionella pneumophila clinical strains isolated in Ontario.</title>
        <authorList>
            <person name="Fortuna A."/>
            <person name="Ramnarine R."/>
            <person name="Li A."/>
            <person name="Frantz C."/>
            <person name="Mallo G."/>
        </authorList>
    </citation>
    <scope>NUCLEOTIDE SEQUENCE [LARGE SCALE GENOMIC DNA]</scope>
    <source>
        <strain evidence="11 12">LG61</strain>
    </source>
</reference>
<feature type="binding site" evidence="10">
    <location>
        <begin position="52"/>
        <end position="53"/>
    </location>
    <ligand>
        <name>NAD(+)</name>
        <dbReference type="ChEBI" id="CHEBI:57540"/>
    </ligand>
</feature>
<evidence type="ECO:0000313" key="12">
    <source>
        <dbReference type="Proteomes" id="UP000239239"/>
    </source>
</evidence>
<dbReference type="NCBIfam" id="TIGR01228">
    <property type="entry name" value="hutU"/>
    <property type="match status" value="1"/>
</dbReference>
<evidence type="ECO:0000256" key="4">
    <source>
        <dbReference type="ARBA" id="ARBA00022808"/>
    </source>
</evidence>
<dbReference type="Gene3D" id="3.40.1770.10">
    <property type="entry name" value="Urocanase superfamily"/>
    <property type="match status" value="1"/>
</dbReference>
<dbReference type="InterPro" id="IPR035401">
    <property type="entry name" value="Urocanase_C"/>
</dbReference>
<dbReference type="UniPathway" id="UPA00379">
    <property type="reaction ID" value="UER00550"/>
</dbReference>
<dbReference type="SUPFAM" id="SSF111326">
    <property type="entry name" value="Urocanase"/>
    <property type="match status" value="1"/>
</dbReference>
<dbReference type="FunFam" id="3.40.50.10730:FF:000001">
    <property type="entry name" value="Urocanate hydratase"/>
    <property type="match status" value="1"/>
</dbReference>
<dbReference type="HAMAP" id="MF_00577">
    <property type="entry name" value="HutU"/>
    <property type="match status" value="1"/>
</dbReference>
<sequence>MMNKDKNKRVISAPKGTEIQAKSWLTEAALRMICNNLDPHVAEDPDSLIVYGGLGKAARNWECFDEIVHVLKLLNNDQTLLIQSGKPVGVFTTHEEAPRILIANSNLVPRWATWEHFNELDKKGLMMYGQMTAGSWIYIGSQGIVQGTYETFVAAAKKHYQGDLSGRWILTAGLGGMGGAQPLAGTMAGASVLAVECDRQRIEKRLQTKYLDRYTDNLSEALDWINESCRRKKPVSVAVLGNAAEIFPQLVKLGAQPSLVTDQTSAHDPLNGYLPLGWTLEQAIEMRKKSPEEVVDAAKKSMAVQVHAMLEFHNRGIPVFDYGNNIRQMAFEAGEKEAFSFEGFVPAYIRPLFCEGIGPFRWVALSGDPEDIYATDERVKQLIPDNPHLHHWLDMAKEKISFQGLPARICWVGLKDRARLALAFNEMVKNKQVKAPIVIGRDHLDSGSVASPNRETEGMLDGSDAVSDWPLLNALLNCASGATWVSIHHGGGVGMGFSQHAGVVIVADGTEKAAKRLARVLHNDPATGVMRHADAGYQLAKQCAKENSLWLPMES</sequence>
<dbReference type="Pfam" id="PF17392">
    <property type="entry name" value="Urocanase_C"/>
    <property type="match status" value="1"/>
</dbReference>
<comment type="cofactor">
    <cofactor evidence="10">
        <name>NAD(+)</name>
        <dbReference type="ChEBI" id="CHEBI:57540"/>
    </cofactor>
    <text evidence="10">Binds 1 NAD(+) per subunit.</text>
</comment>
<feature type="binding site" evidence="10">
    <location>
        <position position="130"/>
    </location>
    <ligand>
        <name>NAD(+)</name>
        <dbReference type="ChEBI" id="CHEBI:57540"/>
    </ligand>
</feature>
<comment type="caution">
    <text evidence="11">The sequence shown here is derived from an EMBL/GenBank/DDBJ whole genome shotgun (WGS) entry which is preliminary data.</text>
</comment>
<name>A0A2S6EZ93_LEGPN</name>
<dbReference type="Pfam" id="PF17391">
    <property type="entry name" value="Urocanase_N"/>
    <property type="match status" value="1"/>
</dbReference>
<dbReference type="PANTHER" id="PTHR12216">
    <property type="entry name" value="UROCANATE HYDRATASE"/>
    <property type="match status" value="1"/>
</dbReference>
<dbReference type="OrthoDB" id="9764874at2"/>
<dbReference type="EMBL" id="PQWY01000011">
    <property type="protein sequence ID" value="PPK30490.1"/>
    <property type="molecule type" value="Genomic_DNA"/>
</dbReference>
<evidence type="ECO:0000256" key="1">
    <source>
        <dbReference type="ARBA" id="ARBA00004794"/>
    </source>
</evidence>
<dbReference type="GO" id="GO:0019557">
    <property type="term" value="P:L-histidine catabolic process to glutamate and formate"/>
    <property type="evidence" value="ECO:0007669"/>
    <property type="project" value="UniProtKB-UniPathway"/>
</dbReference>
<evidence type="ECO:0000256" key="10">
    <source>
        <dbReference type="HAMAP-Rule" id="MF_00577"/>
    </source>
</evidence>
<gene>
    <name evidence="10" type="primary">hutU</name>
    <name evidence="11" type="ORF">C3928_06925</name>
</gene>
<feature type="binding site" evidence="10">
    <location>
        <position position="492"/>
    </location>
    <ligand>
        <name>NAD(+)</name>
        <dbReference type="ChEBI" id="CHEBI:57540"/>
    </ligand>
</feature>
<organism evidence="11 12">
    <name type="scientific">Legionella pneumophila</name>
    <dbReference type="NCBI Taxonomy" id="446"/>
    <lineage>
        <taxon>Bacteria</taxon>
        <taxon>Pseudomonadati</taxon>
        <taxon>Pseudomonadota</taxon>
        <taxon>Gammaproteobacteria</taxon>
        <taxon>Legionellales</taxon>
        <taxon>Legionellaceae</taxon>
        <taxon>Legionella</taxon>
    </lineage>
</organism>
<dbReference type="GO" id="GO:0005737">
    <property type="term" value="C:cytoplasm"/>
    <property type="evidence" value="ECO:0007669"/>
    <property type="project" value="UniProtKB-SubCell"/>
</dbReference>
<comment type="pathway">
    <text evidence="1 10">Amino-acid degradation; L-histidine degradation into L-glutamate; N-formimidoyl-L-glutamate from L-histidine: step 2/3.</text>
</comment>
<keyword evidence="6 10" id="KW-0456">Lyase</keyword>
<feature type="binding site" evidence="10">
    <location>
        <position position="196"/>
    </location>
    <ligand>
        <name>NAD(+)</name>
        <dbReference type="ChEBI" id="CHEBI:57540"/>
    </ligand>
</feature>
<evidence type="ECO:0000256" key="3">
    <source>
        <dbReference type="ARBA" id="ARBA00011992"/>
    </source>
</evidence>
<dbReference type="InterPro" id="IPR035085">
    <property type="entry name" value="Urocanase_Rossmann-like"/>
</dbReference>
<dbReference type="EC" id="4.2.1.49" evidence="3 10"/>
<feature type="binding site" evidence="10">
    <location>
        <begin position="263"/>
        <end position="267"/>
    </location>
    <ligand>
        <name>NAD(+)</name>
        <dbReference type="ChEBI" id="CHEBI:57540"/>
    </ligand>
</feature>
<comment type="catalytic activity">
    <reaction evidence="8 10">
        <text>4-imidazolone-5-propanoate = trans-urocanate + H2O</text>
        <dbReference type="Rhea" id="RHEA:13101"/>
        <dbReference type="ChEBI" id="CHEBI:15377"/>
        <dbReference type="ChEBI" id="CHEBI:17771"/>
        <dbReference type="ChEBI" id="CHEBI:77893"/>
        <dbReference type="EC" id="4.2.1.49"/>
    </reaction>
</comment>
<evidence type="ECO:0000256" key="6">
    <source>
        <dbReference type="ARBA" id="ARBA00023239"/>
    </source>
</evidence>
<feature type="binding site" evidence="10">
    <location>
        <begin position="273"/>
        <end position="274"/>
    </location>
    <ligand>
        <name>NAD(+)</name>
        <dbReference type="ChEBI" id="CHEBI:57540"/>
    </ligand>
</feature>
<feature type="binding site" evidence="10">
    <location>
        <position position="322"/>
    </location>
    <ligand>
        <name>NAD(+)</name>
        <dbReference type="ChEBI" id="CHEBI:57540"/>
    </ligand>
</feature>
<evidence type="ECO:0000256" key="9">
    <source>
        <dbReference type="ARBA" id="ARBA00056569"/>
    </source>
</evidence>
<feature type="binding site" evidence="10">
    <location>
        <begin position="242"/>
        <end position="243"/>
    </location>
    <ligand>
        <name>NAD(+)</name>
        <dbReference type="ChEBI" id="CHEBI:57540"/>
    </ligand>
</feature>
<dbReference type="PANTHER" id="PTHR12216:SF4">
    <property type="entry name" value="UROCANATE HYDRATASE"/>
    <property type="match status" value="1"/>
</dbReference>
<dbReference type="InterPro" id="IPR035400">
    <property type="entry name" value="Urocanase_N"/>
</dbReference>
<dbReference type="PIRSF" id="PIRSF001423">
    <property type="entry name" value="Urocanate_hydrat"/>
    <property type="match status" value="1"/>
</dbReference>
<dbReference type="NCBIfam" id="NF003820">
    <property type="entry name" value="PRK05414.1"/>
    <property type="match status" value="1"/>
</dbReference>
<evidence type="ECO:0000256" key="8">
    <source>
        <dbReference type="ARBA" id="ARBA00047623"/>
    </source>
</evidence>
<evidence type="ECO:0000256" key="7">
    <source>
        <dbReference type="ARBA" id="ARBA00031640"/>
    </source>
</evidence>
<feature type="binding site" evidence="10">
    <location>
        <position position="201"/>
    </location>
    <ligand>
        <name>NAD(+)</name>
        <dbReference type="ChEBI" id="CHEBI:57540"/>
    </ligand>
</feature>
<dbReference type="PROSITE" id="PS01233">
    <property type="entry name" value="UROCANASE"/>
    <property type="match status" value="1"/>
</dbReference>
<comment type="similarity">
    <text evidence="2 10">Belongs to the urocanase family.</text>
</comment>
<comment type="function">
    <text evidence="9 10">Catalyzes the conversion of urocanate to 4-imidazolone-5-propionate.</text>
</comment>
<feature type="active site" evidence="10">
    <location>
        <position position="410"/>
    </location>
</feature>
<protein>
    <recommendedName>
        <fullName evidence="3 10">Urocanate hydratase</fullName>
        <shortName evidence="10">Urocanase</shortName>
        <ecNumber evidence="3 10">4.2.1.49</ecNumber>
    </recommendedName>
    <alternativeName>
        <fullName evidence="7 10">Imidazolonepropionate hydrolase</fullName>
    </alternativeName>
</protein>
<accession>A0A2S6EZ93</accession>
<comment type="subcellular location">
    <subcellularLocation>
        <location evidence="10">Cytoplasm</location>
    </subcellularLocation>
</comment>
<dbReference type="GO" id="GO:0016153">
    <property type="term" value="F:urocanate hydratase activity"/>
    <property type="evidence" value="ECO:0007669"/>
    <property type="project" value="UniProtKB-UniRule"/>
</dbReference>
<dbReference type="InterPro" id="IPR038364">
    <property type="entry name" value="Urocanase_central_sf"/>
</dbReference>
<dbReference type="Proteomes" id="UP000239239">
    <property type="component" value="Unassembled WGS sequence"/>
</dbReference>